<name>A0A098YPW6_9BACT</name>
<accession>A0A098YPW6</accession>
<dbReference type="Gene3D" id="2.60.40.4070">
    <property type="match status" value="1"/>
</dbReference>
<evidence type="ECO:0000259" key="2">
    <source>
        <dbReference type="Pfam" id="PF21544"/>
    </source>
</evidence>
<evidence type="ECO:0000313" key="3">
    <source>
        <dbReference type="EMBL" id="KGI21307.1"/>
    </source>
</evidence>
<dbReference type="InterPro" id="IPR048954">
    <property type="entry name" value="PorZ_N"/>
</dbReference>
<dbReference type="AlphaFoldDB" id="A0A098YPW6"/>
<dbReference type="RefSeq" id="WP_036928759.1">
    <property type="nucleotide sequence ID" value="NZ_JRPQ01000160.1"/>
</dbReference>
<sequence length="671" mass="75024">MKTTFVSVLLVLMCCLQGMAQIGTWKVYPSYDHITDVQQAGSTIYTLASGGLFAYHKSDNSVQTFDRTTGLNDTEITHIGYNRAAKRLVIVYKNYNIDLLDDNGNVTNLSDYYTKSLTVDKTIHSIFMDGIYAYLATGFGIMKVNVRDAEISDTYFLGFQVDWIHQQQDQLIAESSTKGKYAAKLSSNLLDKKNWNRIGNYTKNTNPKDEVLMKKMEEYRPHGPQYNYFYFLKFAHHQLYTTGGGYEPGGIDLSHPGIIQVLEDNQWHIYQDDIEKITGYSYADINCLAIDSKDKNHVFAGGRTGLYEFQNGKLKSFYNKDNSLLMPAVDKGKELDNTYVPINGLVFDENQHLWILNNQTKGQSILELLPDGTMKSHHQKSLMKNGLSPSLLHHPYIDSRGLLWFSNGDYRFPGLFCYNSKNEVFHTITNFINQDGTSMTPTAVKYVTEDLQHNLWIGTNIGPLLLEESQLSQLPNVTFTQPKINRKDGSNLADYLLSGVDITCIAVDQSNRKWFGTGNNGVYLMSADGNEQIHHFTTTNSVLPSNHIQSIAINDKTGEVFFGSDKGLCSYHSDATEAVETMNKETTYAYPNPVEPGYTGPITIVGLSYQADIKIVTANGTLVAQGKSNGGTFVWNGTDMNGKPVASGIYMVQTADQQGNKGTVCKIAIVR</sequence>
<feature type="chain" id="PRO_5001942627" description="PorZ N-terminal beta-propeller domain-containing protein" evidence="1">
    <location>
        <begin position="21"/>
        <end position="671"/>
    </location>
</feature>
<reference evidence="3 4" key="1">
    <citation type="submission" date="2014-07" db="EMBL/GenBank/DDBJ databases">
        <authorList>
            <person name="McCorrison J."/>
            <person name="Sanka R."/>
            <person name="Torralba M."/>
            <person name="Gillis M."/>
            <person name="Haft D.H."/>
            <person name="Methe B."/>
            <person name="Sutton G."/>
            <person name="Nelson K.E."/>
        </authorList>
    </citation>
    <scope>NUCLEOTIDE SEQUENCE [LARGE SCALE GENOMIC DNA]</scope>
    <source>
        <strain evidence="3 4">S9-PR14</strain>
    </source>
</reference>
<evidence type="ECO:0000313" key="4">
    <source>
        <dbReference type="Proteomes" id="UP000029723"/>
    </source>
</evidence>
<dbReference type="SUPFAM" id="SSF63829">
    <property type="entry name" value="Calcium-dependent phosphotriesterase"/>
    <property type="match status" value="1"/>
</dbReference>
<evidence type="ECO:0000256" key="1">
    <source>
        <dbReference type="SAM" id="SignalP"/>
    </source>
</evidence>
<protein>
    <recommendedName>
        <fullName evidence="2">PorZ N-terminal beta-propeller domain-containing protein</fullName>
    </recommendedName>
</protein>
<proteinExistence type="predicted"/>
<dbReference type="InterPro" id="IPR015943">
    <property type="entry name" value="WD40/YVTN_repeat-like_dom_sf"/>
</dbReference>
<keyword evidence="1" id="KW-0732">Signal</keyword>
<feature type="domain" description="PorZ N-terminal beta-propeller" evidence="2">
    <location>
        <begin position="44"/>
        <end position="196"/>
    </location>
</feature>
<dbReference type="OrthoDB" id="9807410at2"/>
<dbReference type="Proteomes" id="UP000029723">
    <property type="component" value="Unassembled WGS sequence"/>
</dbReference>
<dbReference type="Pfam" id="PF21544">
    <property type="entry name" value="PorZ_N_b_propeller"/>
    <property type="match status" value="1"/>
</dbReference>
<feature type="signal peptide" evidence="1">
    <location>
        <begin position="1"/>
        <end position="20"/>
    </location>
</feature>
<organism evidence="3 4">
    <name type="scientific">Hoylesella timonensis S9-PR14</name>
    <dbReference type="NCBI Taxonomy" id="1401062"/>
    <lineage>
        <taxon>Bacteria</taxon>
        <taxon>Pseudomonadati</taxon>
        <taxon>Bacteroidota</taxon>
        <taxon>Bacteroidia</taxon>
        <taxon>Bacteroidales</taxon>
        <taxon>Prevotellaceae</taxon>
        <taxon>Hoylesella</taxon>
    </lineage>
</organism>
<dbReference type="Gene3D" id="2.130.10.10">
    <property type="entry name" value="YVTN repeat-like/Quinoprotein amine dehydrogenase"/>
    <property type="match status" value="2"/>
</dbReference>
<dbReference type="EMBL" id="JRPQ01000160">
    <property type="protein sequence ID" value="KGI21307.1"/>
    <property type="molecule type" value="Genomic_DNA"/>
</dbReference>
<comment type="caution">
    <text evidence="3">The sequence shown here is derived from an EMBL/GenBank/DDBJ whole genome shotgun (WGS) entry which is preliminary data.</text>
</comment>
<gene>
    <name evidence="3" type="ORF">HMPREF9304_10880</name>
</gene>